<dbReference type="STRING" id="37653.A0A0L8G0G6"/>
<accession>A0A0L8G0G6</accession>
<evidence type="ECO:0000313" key="1">
    <source>
        <dbReference type="EMBL" id="KOF70314.1"/>
    </source>
</evidence>
<name>A0A0L8G0G6_OCTBM</name>
<sequence>LKQENVSRASTVVQEKSKASEVWTKCLESIPMIFYQTTYTIKSCIFNHTGTTKMSEIFGTSTVESGDMYKLIETKIIPETSKEASTYVTFTNLSYSILTNYLIKSKSFTYANATKITYSYINYITMEPIYKLSEEKTNVSWINITDLLIESRRTIKPNISGEISMSQESEMEHVQTLPSVLSLKQIKEIYVISTIAVETEAYLTKSLQIPDYFLTHITQTKIMHTETVLDMKTKSVTLKPLLTDKTLIKDIFLDFGHKDDSLGYSTLLSFFSTALTLNVVGMNTSIEESPLDTLGIGSLDNTRGSKPASFIMETATQMVTDLVAYNSTFVKLDLGKYTVYGKNVSQIAIHLFKDYTVSPEITKEIIFKETPSWNVTSHDEIKYIHIPKFQSLASLNTTNLMDTTTLYKTKQKNETITVGSSHELVFQQTLITSNISKLHSVYTSESYGKREIQKTLPGFEIIFAENQSTVEIMECRNTSSLYQSDISMLLTKDFNIQMTTVEPYLINTTETFEWQRSTHSKIFVISTNLTGVLNKTISSITFVEGKIGTSAPEIKTSILGFITSETSKQSFTYSRTATIYPKQIDIIDNYVTNISTETISIISRSTLKIKETYSTPEEISIFPTNTIYSSEFIWVQLSDTISKVPEIISSLEITTPVKEFSILMSSNFTYVSRQRMSKSKTFTIPFSPLKEVSKSQFIFPKKSSMKIKHTPFKTTAFSLMKPKNVSKTFEITVGSTVKEIFQDTTDKFHLPSKVVDKFISIQKYFTQLTETTTTVSYIFDITEKLSIGVPQDASWEIRSEMTFPLQTYKEISTKYREKMHIQSIKRHLPSKILITFSTKFDLSMSFESQTTSSFEVERTQYRSFELSFVTGSVKTVNRSEILYSKRMAGIKYATQKAWSDVLNVSTKVSKPIRPSIYGLKFKSLSTPDEKGKVIITPTDTFQLQLLHSMTDWHQTQEFSSMWMTKKKQEYLEISRETTHMSDEKSTKYSIETFTFFTVADETDSNVIQITSAVTSITQYRPLSMTVKTEFSLSSVTPKKETTLPTITLPTSPTMILRSQFTMTTMTSVAQSTSPTKFLFLQAKTQSNMITILSTQYKSQIMTYETQSTSSVMNSTIKIDPLTISSTTLISSSVTNKTYITPPFMLAKSLSLLLNMTHITSTTSLNITSLIQSTLSIIPKIKTLPLSTAYIIQRISSTKRLTISSTMIPPTEFISVIITPTIQSKSPPMNPHITQSMSPTKLPILWTRPLTKQLKTPQSSFFKVQLTSTATTLLKQARSQIVALTRQSAQSSPTIPLLISRTISLAIKETSVYFSPQTLQHLIESDTGDQIYDINGQQLLTLQVTTGYYDIAITTGIIFQVFNETLKTMSWGKTSNWVTTTTTREVIDGYDPMESIISLVITSTTYKTNVTTNTSTGSYSYSPYSVHRFNKTVSSYLFKEISTDTAKVTKILKIHNDTETMPGDFNEFQINMFMATFTVGALFDGLKIKEFTELFSKESSTFLSLPEGLINTTTPFIVFTSFDRSTIKDMTAVSYHRKQFFISEHLVMVTDAKDSLMIVTQVPIYDYFLSSSVVTDISLLSLTETTKRIRDYITTTLSMTQISSEVYTIIYEAKDILVEKELDNMTNIIVMTFSNTSTKSKYLTQPVIPYGKVDNRTKIVIELKSSNYLEGSLSFPSMTVRIVDKDSVSTPTVQCTVRHTSTEIPSRLTHVQKLSEMLTLKRETPFTTDLDTKSLAVPIIKMTAYFTVFSKIPTDKLSEKYKYTTRNESKILASTSTEKSSQNTTDFRYILFQDLTHTIQYETSDDQGFQVEFDETSTRKRYIYMNKTIIEGYSYTGSADSTHLISSYSIDIFHPVTSALLKYGTILFDLYTTQTMAETTTSIFQRHTVNDYSYTSTKPFKISTIDITSQKILYTYFKDLSKSRDMCFWDSKDSSCVEAQLTDLKTTSQQEEYPKIIKEILISKSDSSYKMLTESSSVI</sequence>
<dbReference type="EMBL" id="KQ424877">
    <property type="protein sequence ID" value="KOF70314.1"/>
    <property type="molecule type" value="Genomic_DNA"/>
</dbReference>
<feature type="non-terminal residue" evidence="1">
    <location>
        <position position="1"/>
    </location>
</feature>
<reference evidence="1" key="1">
    <citation type="submission" date="2015-07" db="EMBL/GenBank/DDBJ databases">
        <title>MeaNS - Measles Nucleotide Surveillance Program.</title>
        <authorList>
            <person name="Tran T."/>
            <person name="Druce J."/>
        </authorList>
    </citation>
    <scope>NUCLEOTIDE SEQUENCE</scope>
    <source>
        <strain evidence="1">UCB-OBI-ISO-001</strain>
        <tissue evidence="1">Gonad</tissue>
    </source>
</reference>
<proteinExistence type="predicted"/>
<gene>
    <name evidence="1" type="ORF">OCBIM_22003077mg</name>
</gene>
<organism evidence="1">
    <name type="scientific">Octopus bimaculoides</name>
    <name type="common">California two-spotted octopus</name>
    <dbReference type="NCBI Taxonomy" id="37653"/>
    <lineage>
        <taxon>Eukaryota</taxon>
        <taxon>Metazoa</taxon>
        <taxon>Spiralia</taxon>
        <taxon>Lophotrochozoa</taxon>
        <taxon>Mollusca</taxon>
        <taxon>Cephalopoda</taxon>
        <taxon>Coleoidea</taxon>
        <taxon>Octopodiformes</taxon>
        <taxon>Octopoda</taxon>
        <taxon>Incirrata</taxon>
        <taxon>Octopodidae</taxon>
        <taxon>Octopus</taxon>
    </lineage>
</organism>
<feature type="non-terminal residue" evidence="1">
    <location>
        <position position="1978"/>
    </location>
</feature>
<protein>
    <submittedName>
        <fullName evidence="1">Uncharacterized protein</fullName>
    </submittedName>
</protein>